<protein>
    <recommendedName>
        <fullName evidence="5">Eisosome component PIL1-domain-containing protein</fullName>
    </recommendedName>
</protein>
<dbReference type="GO" id="GO:0070941">
    <property type="term" value="P:eisosome assembly"/>
    <property type="evidence" value="ECO:0007669"/>
    <property type="project" value="TreeGrafter"/>
</dbReference>
<dbReference type="GeneID" id="85224246"/>
<dbReference type="Gene3D" id="1.20.1270.60">
    <property type="entry name" value="Arfaptin homology (AH) domain/BAR domain"/>
    <property type="match status" value="1"/>
</dbReference>
<dbReference type="PANTHER" id="PTHR31962:SF6">
    <property type="entry name" value="EISOSOME COMPONENT PIL1-DOMAIN-CONTAINING PROTEIN"/>
    <property type="match status" value="1"/>
</dbReference>
<dbReference type="Pfam" id="PF13805">
    <property type="entry name" value="Pil1"/>
    <property type="match status" value="1"/>
</dbReference>
<dbReference type="GO" id="GO:0008289">
    <property type="term" value="F:lipid binding"/>
    <property type="evidence" value="ECO:0007669"/>
    <property type="project" value="TreeGrafter"/>
</dbReference>
<feature type="compositionally biased region" description="Low complexity" evidence="2">
    <location>
        <begin position="292"/>
        <end position="305"/>
    </location>
</feature>
<dbReference type="RefSeq" id="XP_060120547.1">
    <property type="nucleotide sequence ID" value="XM_060264564.1"/>
</dbReference>
<feature type="region of interest" description="Disordered" evidence="2">
    <location>
        <begin position="372"/>
        <end position="393"/>
    </location>
</feature>
<dbReference type="Proteomes" id="UP001217754">
    <property type="component" value="Chromosome 1"/>
</dbReference>
<evidence type="ECO:0000313" key="4">
    <source>
        <dbReference type="Proteomes" id="UP001217754"/>
    </source>
</evidence>
<dbReference type="GO" id="GO:0005886">
    <property type="term" value="C:plasma membrane"/>
    <property type="evidence" value="ECO:0007669"/>
    <property type="project" value="TreeGrafter"/>
</dbReference>
<dbReference type="GO" id="GO:0006897">
    <property type="term" value="P:endocytosis"/>
    <property type="evidence" value="ECO:0007669"/>
    <property type="project" value="TreeGrafter"/>
</dbReference>
<keyword evidence="4" id="KW-1185">Reference proteome</keyword>
<feature type="coiled-coil region" evidence="1">
    <location>
        <begin position="109"/>
        <end position="167"/>
    </location>
</feature>
<dbReference type="InterPro" id="IPR028245">
    <property type="entry name" value="PIL1/LSP1"/>
</dbReference>
<dbReference type="EMBL" id="CP119958">
    <property type="protein sequence ID" value="WFD37650.1"/>
    <property type="molecule type" value="Genomic_DNA"/>
</dbReference>
<reference evidence="3" key="1">
    <citation type="submission" date="2023-03" db="EMBL/GenBank/DDBJ databases">
        <title>Mating type loci evolution in Malassezia.</title>
        <authorList>
            <person name="Coelho M.A."/>
        </authorList>
    </citation>
    <scope>NUCLEOTIDE SEQUENCE</scope>
    <source>
        <strain evidence="3">CBS 9431</strain>
    </source>
</reference>
<evidence type="ECO:0000256" key="2">
    <source>
        <dbReference type="SAM" id="MobiDB-lite"/>
    </source>
</evidence>
<sequence length="723" mass="77287">MSLFKKAQTAVAHNSTFSTFGNSDLKDLQELIHSEKLFVSANAKASGEIQKSADSLRTWGSGEGDDMEDVLPKIALLYEHFSKAELRFNYFVNTMRLHLKSIRSREESYAGMKQRKRQLASKIEGVERRLAKMGPENKELAKVTSSLREMRSDMEVLRNEMTHEEAALGDFKRRTVVEALNLKSGGMMELGEKCIVIAETTRLLSEEIPVVATVPGQGRQPYRNEARTDRLLQEAIRQLDSIHFQPRQDSEALSRNYSSPTLPKHKESTGASLIAAAAGESRTQRPQGHGRSTSALSADSALPADDTSRGSQGWTAPGLGGVPAQDAHAAGLPTVVESEDPRDYAQDYDDEYAPEYAPEYAEGYEQDAYGDALRSEQQSRTSGYEPEPLHEADAYPEPSAFPEPIAEEDEAYAAQPEYHPNYDMDYGYPTDAIPSFPPPPPANGLYASATPNSRGSPLEDLGEGNRAYFEGVGSTKALQAAAARTGSNFPRIDHLDMNRTPGMFATDESSGRSLSPSALRPLGHTSPQAMPSPRLGEGNYQPMSPTVSEPHAPRITAGPAAAKAPSPPTSAVPSFSPHAATQAPQSFAPQSFAPQAAPQSFAPQAAPAYSQAPPPITAPNPARYAASPPATSPLPTAAPVFSTASLYTPHEPTPSYQEAAPQYEAPARAAEPVTTHTTTAPAAPVTTHTGAAPAAPAMSHTGAAPAVQVGAYLPYVADSAPTA</sequence>
<feature type="region of interest" description="Disordered" evidence="2">
    <location>
        <begin position="490"/>
        <end position="699"/>
    </location>
</feature>
<keyword evidence="1" id="KW-0175">Coiled coil</keyword>
<dbReference type="PANTHER" id="PTHR31962">
    <property type="entry name" value="SPHINGOLIPID LONG CHAIN BASE-RESPONSIVE PROTEIN PIL1"/>
    <property type="match status" value="1"/>
</dbReference>
<evidence type="ECO:0000256" key="1">
    <source>
        <dbReference type="SAM" id="Coils"/>
    </source>
</evidence>
<dbReference type="AlphaFoldDB" id="A0AAF0J910"/>
<feature type="compositionally biased region" description="Low complexity" evidence="2">
    <location>
        <begin position="571"/>
        <end position="611"/>
    </location>
</feature>
<proteinExistence type="predicted"/>
<feature type="compositionally biased region" description="Polar residues" evidence="2">
    <location>
        <begin position="507"/>
        <end position="516"/>
    </location>
</feature>
<evidence type="ECO:0008006" key="5">
    <source>
        <dbReference type="Google" id="ProtNLM"/>
    </source>
</evidence>
<dbReference type="GO" id="GO:0036286">
    <property type="term" value="C:eisosome filament"/>
    <property type="evidence" value="ECO:0007669"/>
    <property type="project" value="TreeGrafter"/>
</dbReference>
<feature type="region of interest" description="Disordered" evidence="2">
    <location>
        <begin position="242"/>
        <end position="326"/>
    </location>
</feature>
<feature type="compositionally biased region" description="Low complexity" evidence="2">
    <location>
        <begin position="656"/>
        <end position="699"/>
    </location>
</feature>
<name>A0AAF0J910_9BASI</name>
<evidence type="ECO:0000313" key="3">
    <source>
        <dbReference type="EMBL" id="WFD37650.1"/>
    </source>
</evidence>
<feature type="compositionally biased region" description="Low complexity" evidence="2">
    <location>
        <begin position="625"/>
        <end position="639"/>
    </location>
</feature>
<organism evidence="3 4">
    <name type="scientific">Malassezia japonica</name>
    <dbReference type="NCBI Taxonomy" id="223818"/>
    <lineage>
        <taxon>Eukaryota</taxon>
        <taxon>Fungi</taxon>
        <taxon>Dikarya</taxon>
        <taxon>Basidiomycota</taxon>
        <taxon>Ustilaginomycotina</taxon>
        <taxon>Malasseziomycetes</taxon>
        <taxon>Malasseziales</taxon>
        <taxon>Malasseziaceae</taxon>
        <taxon>Malassezia</taxon>
    </lineage>
</organism>
<accession>A0AAF0J910</accession>
<feature type="compositionally biased region" description="Low complexity" evidence="2">
    <location>
        <begin position="553"/>
        <end position="564"/>
    </location>
</feature>
<dbReference type="InterPro" id="IPR027267">
    <property type="entry name" value="AH/BAR_dom_sf"/>
</dbReference>
<gene>
    <name evidence="3" type="ORF">MJAP1_000597</name>
</gene>